<reference evidence="3" key="1">
    <citation type="journal article" date="2020" name="Stud. Mycol.">
        <title>101 Dothideomycetes genomes: a test case for predicting lifestyles and emergence of pathogens.</title>
        <authorList>
            <person name="Haridas S."/>
            <person name="Albert R."/>
            <person name="Binder M."/>
            <person name="Bloem J."/>
            <person name="Labutti K."/>
            <person name="Salamov A."/>
            <person name="Andreopoulos B."/>
            <person name="Baker S."/>
            <person name="Barry K."/>
            <person name="Bills G."/>
            <person name="Bluhm B."/>
            <person name="Cannon C."/>
            <person name="Castanera R."/>
            <person name="Culley D."/>
            <person name="Daum C."/>
            <person name="Ezra D."/>
            <person name="Gonzalez J."/>
            <person name="Henrissat B."/>
            <person name="Kuo A."/>
            <person name="Liang C."/>
            <person name="Lipzen A."/>
            <person name="Lutzoni F."/>
            <person name="Magnuson J."/>
            <person name="Mondo S."/>
            <person name="Nolan M."/>
            <person name="Ohm R."/>
            <person name="Pangilinan J."/>
            <person name="Park H.-J."/>
            <person name="Ramirez L."/>
            <person name="Alfaro M."/>
            <person name="Sun H."/>
            <person name="Tritt A."/>
            <person name="Yoshinaga Y."/>
            <person name="Zwiers L.-H."/>
            <person name="Turgeon B."/>
            <person name="Goodwin S."/>
            <person name="Spatafora J."/>
            <person name="Crous P."/>
            <person name="Grigoriev I."/>
        </authorList>
    </citation>
    <scope>NUCLEOTIDE SEQUENCE</scope>
    <source>
        <strain evidence="3">CBS 123094</strain>
    </source>
</reference>
<feature type="non-terminal residue" evidence="3">
    <location>
        <position position="1"/>
    </location>
</feature>
<proteinExistence type="predicted"/>
<dbReference type="OrthoDB" id="5319015at2759"/>
<name>A0A6A5VZI0_9PLEO</name>
<dbReference type="PANTHER" id="PTHR38644">
    <property type="entry name" value="EXPRESSED PROTEIN"/>
    <property type="match status" value="1"/>
</dbReference>
<keyword evidence="1" id="KW-0472">Membrane</keyword>
<feature type="transmembrane region" description="Helical" evidence="1">
    <location>
        <begin position="566"/>
        <end position="590"/>
    </location>
</feature>
<organism evidence="3 4">
    <name type="scientific">Amniculicola lignicola CBS 123094</name>
    <dbReference type="NCBI Taxonomy" id="1392246"/>
    <lineage>
        <taxon>Eukaryota</taxon>
        <taxon>Fungi</taxon>
        <taxon>Dikarya</taxon>
        <taxon>Ascomycota</taxon>
        <taxon>Pezizomycotina</taxon>
        <taxon>Dothideomycetes</taxon>
        <taxon>Pleosporomycetidae</taxon>
        <taxon>Pleosporales</taxon>
        <taxon>Amniculicolaceae</taxon>
        <taxon>Amniculicola</taxon>
    </lineage>
</organism>
<dbReference type="EMBL" id="ML977650">
    <property type="protein sequence ID" value="KAF1994850.1"/>
    <property type="molecule type" value="Genomic_DNA"/>
</dbReference>
<keyword evidence="1" id="KW-1133">Transmembrane helix</keyword>
<evidence type="ECO:0000313" key="4">
    <source>
        <dbReference type="Proteomes" id="UP000799779"/>
    </source>
</evidence>
<dbReference type="PANTHER" id="PTHR38644:SF1">
    <property type="entry name" value="EXPRESSED PROTEIN"/>
    <property type="match status" value="1"/>
</dbReference>
<accession>A0A6A5VZI0</accession>
<gene>
    <name evidence="3" type="ORF">P154DRAFT_557060</name>
</gene>
<keyword evidence="1" id="KW-0812">Transmembrane</keyword>
<evidence type="ECO:0000259" key="2">
    <source>
        <dbReference type="Pfam" id="PF23868"/>
    </source>
</evidence>
<dbReference type="AlphaFoldDB" id="A0A6A5VZI0"/>
<feature type="domain" description="Mmc1 C-terminal" evidence="2">
    <location>
        <begin position="386"/>
        <end position="615"/>
    </location>
</feature>
<dbReference type="InterPro" id="IPR056196">
    <property type="entry name" value="Mmc1_C"/>
</dbReference>
<dbReference type="Pfam" id="PF23867">
    <property type="entry name" value="Mmc1_N"/>
    <property type="match status" value="1"/>
</dbReference>
<evidence type="ECO:0000256" key="1">
    <source>
        <dbReference type="SAM" id="Phobius"/>
    </source>
</evidence>
<dbReference type="Pfam" id="PF23868">
    <property type="entry name" value="Mmc1_C"/>
    <property type="match status" value="1"/>
</dbReference>
<dbReference type="Proteomes" id="UP000799779">
    <property type="component" value="Unassembled WGS sequence"/>
</dbReference>
<evidence type="ECO:0000313" key="3">
    <source>
        <dbReference type="EMBL" id="KAF1994850.1"/>
    </source>
</evidence>
<sequence length="665" mass="72761">MPPWVASVPRWTRLLRKSAIGAGLSREHCHNAQFARLQNLRVCSASTYVSPTAIGSRPTIPRQNRELSSALGQLGAKAERYVNLSRLQLALRGLSTENEGMVTRVAVLGMTRRGQAEEVARLLLADPLGGEEHWERALGENAGREKDERAVLLRFGDEDDAHAPNPLFKTLTIPSRILKAHNMEVLVSTLNVGMCDAPTVKAADGPNEAILVPKLYSPSARGVPVPYPVHKAILVGQGLESAVAYGKYTSAGISGGRGAMKDLTKVVIDLPPPARELETNSKVTPSCTQVSIASGTKALATFRESIANSEAYEQGWYRSGLPQLSQWLVDGLQSSPEAPTGTKPIMSTLVSSIADDVETSITAEDVAQLQSHLSPATHAETTTSILSHLSKWAETSHAELRDQLDAAFMSRNWHKLSWWKLFWRVDDVTMICEELLSRHWLVSAEKNCVFLAGCMDQAGYPNTLIPSLTTAPSLEQETEELTTAAVEERLGPLQKVLNTKPIPETDPPITRLDVSTDVLEAVPWPSQLPSSRSALISTTIPPLQSLAQGLVLQTLSTTSLASALSALLYVSMSTFSLFEASAIAALGLVYSLRRMQTLWQEGRQLWEAEVREEGRRTLKKTEDAVRLIVKGQQEPVESSETVRRRREAREAVGRVREILARMGKD</sequence>
<keyword evidence="4" id="KW-1185">Reference proteome</keyword>
<protein>
    <recommendedName>
        <fullName evidence="2">Mmc1 C-terminal domain-containing protein</fullName>
    </recommendedName>
</protein>